<dbReference type="Pfam" id="PF00931">
    <property type="entry name" value="NB-ARC"/>
    <property type="match status" value="1"/>
</dbReference>
<organism evidence="6 7">
    <name type="scientific">Gossypium stocksii</name>
    <dbReference type="NCBI Taxonomy" id="47602"/>
    <lineage>
        <taxon>Eukaryota</taxon>
        <taxon>Viridiplantae</taxon>
        <taxon>Streptophyta</taxon>
        <taxon>Embryophyta</taxon>
        <taxon>Tracheophyta</taxon>
        <taxon>Spermatophyta</taxon>
        <taxon>Magnoliopsida</taxon>
        <taxon>eudicotyledons</taxon>
        <taxon>Gunneridae</taxon>
        <taxon>Pentapetalae</taxon>
        <taxon>rosids</taxon>
        <taxon>malvids</taxon>
        <taxon>Malvales</taxon>
        <taxon>Malvaceae</taxon>
        <taxon>Malvoideae</taxon>
        <taxon>Gossypium</taxon>
    </lineage>
</organism>
<name>A0A9D4A3B9_9ROSI</name>
<dbReference type="SUPFAM" id="SSF52200">
    <property type="entry name" value="Toll/Interleukin receptor TIR domain"/>
    <property type="match status" value="1"/>
</dbReference>
<dbReference type="InterPro" id="IPR058192">
    <property type="entry name" value="WHD_ROQ1-like"/>
</dbReference>
<evidence type="ECO:0000256" key="3">
    <source>
        <dbReference type="ARBA" id="ARBA00022821"/>
    </source>
</evidence>
<keyword evidence="7" id="KW-1185">Reference proteome</keyword>
<dbReference type="InterPro" id="IPR002182">
    <property type="entry name" value="NB-ARC"/>
</dbReference>
<dbReference type="OrthoDB" id="1733683at2759"/>
<dbReference type="Pfam" id="PF23282">
    <property type="entry name" value="WHD_ROQ1"/>
    <property type="match status" value="1"/>
</dbReference>
<evidence type="ECO:0000313" key="7">
    <source>
        <dbReference type="Proteomes" id="UP000828251"/>
    </source>
</evidence>
<keyword evidence="1" id="KW-0433">Leucine-rich repeat</keyword>
<keyword evidence="3" id="KW-0611">Plant defense</keyword>
<dbReference type="InterPro" id="IPR001611">
    <property type="entry name" value="Leu-rich_rpt"/>
</dbReference>
<dbReference type="InterPro" id="IPR035897">
    <property type="entry name" value="Toll_tir_struct_dom_sf"/>
</dbReference>
<evidence type="ECO:0000313" key="6">
    <source>
        <dbReference type="EMBL" id="KAH1083828.1"/>
    </source>
</evidence>
<dbReference type="FunFam" id="3.40.50.10140:FF:000007">
    <property type="entry name" value="Disease resistance protein (TIR-NBS-LRR class)"/>
    <property type="match status" value="1"/>
</dbReference>
<keyword evidence="4" id="KW-0520">NAD</keyword>
<comment type="caution">
    <text evidence="6">The sequence shown here is derived from an EMBL/GenBank/DDBJ whole genome shotgun (WGS) entry which is preliminary data.</text>
</comment>
<dbReference type="PANTHER" id="PTHR11017">
    <property type="entry name" value="LEUCINE-RICH REPEAT-CONTAINING PROTEIN"/>
    <property type="match status" value="1"/>
</dbReference>
<dbReference type="Pfam" id="PF01582">
    <property type="entry name" value="TIR"/>
    <property type="match status" value="1"/>
</dbReference>
<evidence type="ECO:0000256" key="1">
    <source>
        <dbReference type="ARBA" id="ARBA00022614"/>
    </source>
</evidence>
<dbReference type="SMART" id="SM00369">
    <property type="entry name" value="LRR_TYP"/>
    <property type="match status" value="3"/>
</dbReference>
<dbReference type="InterPro" id="IPR044974">
    <property type="entry name" value="Disease_R_plants"/>
</dbReference>
<dbReference type="SUPFAM" id="SSF52540">
    <property type="entry name" value="P-loop containing nucleoside triphosphate hydrolases"/>
    <property type="match status" value="2"/>
</dbReference>
<gene>
    <name evidence="6" type="ORF">J1N35_023589</name>
</gene>
<dbReference type="InterPro" id="IPR055414">
    <property type="entry name" value="LRR_R13L4/SHOC2-like"/>
</dbReference>
<dbReference type="InterPro" id="IPR000157">
    <property type="entry name" value="TIR_dom"/>
</dbReference>
<dbReference type="Proteomes" id="UP000828251">
    <property type="component" value="Unassembled WGS sequence"/>
</dbReference>
<sequence length="1285" mass="145910">MYEPAALNENEAFRLFNLKAFNRETVPEEDFVELAKHIVGYAGGLPLALEVLGSFLCGRDVNQWKSAFERLKKDSNKEILDRLRISSDGLEEREKNIFLNIACFFNTETKDFIMKVLDGCQFFPDIRIDVLIKKSLIKVNRYNQYIQMHDLLKEMRRKIVKDKSVDKPGKRCRLWEENDIHHVLTKNTIIFSFLSNLLLFLAALYKLKVFNLKGSENPIKTPNFTTAPNLEVLILKGCTRLIDVHPSIGVLTRLKLLNLKGCKSLRNLPTKIEWESLETLNLKDCSNLVSLPSSIGGCKGLRDLNIAGCYKVENLPENLKQLEFLEELDLSETARRRPPSFIFQPRNLKVLYFNGRKGASSKLRINLPSSLKLKQRAMIETIPLMLHSLSGLSSLRELKLRDCNLCDIPNDISSLSSLTFLDLSGNNFVSVPSSITRLSKIGTLRLDNCKELKSLPELLTNIGSVLVSGCDSLEAIANPSKVCNSVNWVDIRGINCYRLAETMNVVTLLKKNIKEDDFPSLNLNHFTNVDTDTILNYLREGRGEWKQEASSGRSLSFKQIIMFPITKIWMQFACTLLCRALDTNNVNVKPYDVFLSFRGEDTRKNFTGHLYEALMEKGIHTFRDDRKLEAGEEIAPELFKAIQQSRCSIIIFSETYAFSSWCLEELAEIVKQKNEKRHQVFPIFYKVDPADLRKQKGKVEEAFVAHEERYKEDENKIQKWRNALTQVANIIGWHSDNRPEAELIRDNVKKLSVKLRETYPTDGLIGISSRLKELYSKMEIREDNVRVIGICAMGGIGKTTLVRAMYDKMSSHFEGTSFLADVREVSKKYGLVHLQKQLLTQTLLDGDFNFSDVYEGNAITSHRLSQKKVLIVLDDVDNIQHLKNLAGGRHWFGLGSRIITTTRDEHLLRSYKVDGVYKPAMLNENEALRLFNLKAFHNETTPKKDFIELAKHIIGYAGGLPLAIETLGSFLCNRDVTQWKSAFERLKKDFNKDILDRLRISFDGLEENEKNIFLDIAYFFNGENKNFVTKVLDGCGFFPECLIKSFETNSAEAASLLAAPVYIFNLKGSENLIKTPDSTTAPNLEVLILKGCTRLIDVHPSIGVLTRLKLLNLKGCRSLRSLPTKIEWESLETLNLKDCSNLVSLRSSKGGCKGLRAPNLEVLILEGCTRLTDVHPSIGVLTRLKLLNLGGCKNLTSLPTKIEWESLEILNCNKLVSLPSSIGGSKGLRVLNLSGCFKVESWPEDLNQLEVLEELDLSETARTIPPSLIFQLKDLYFNWRKGSII</sequence>
<protein>
    <recommendedName>
        <fullName evidence="5">TIR domain-containing protein</fullName>
    </recommendedName>
</protein>
<dbReference type="PROSITE" id="PS50104">
    <property type="entry name" value="TIR"/>
    <property type="match status" value="1"/>
</dbReference>
<dbReference type="InterPro" id="IPR027417">
    <property type="entry name" value="P-loop_NTPase"/>
</dbReference>
<dbReference type="Pfam" id="PF23598">
    <property type="entry name" value="LRR_14"/>
    <property type="match status" value="1"/>
</dbReference>
<dbReference type="GO" id="GO:0007165">
    <property type="term" value="P:signal transduction"/>
    <property type="evidence" value="ECO:0007669"/>
    <property type="project" value="InterPro"/>
</dbReference>
<dbReference type="Gene3D" id="3.80.10.10">
    <property type="entry name" value="Ribonuclease Inhibitor"/>
    <property type="match status" value="4"/>
</dbReference>
<dbReference type="SUPFAM" id="SSF52058">
    <property type="entry name" value="L domain-like"/>
    <property type="match status" value="2"/>
</dbReference>
<dbReference type="Gene3D" id="3.40.50.300">
    <property type="entry name" value="P-loop containing nucleotide triphosphate hydrolases"/>
    <property type="match status" value="1"/>
</dbReference>
<dbReference type="GO" id="GO:0006952">
    <property type="term" value="P:defense response"/>
    <property type="evidence" value="ECO:0007669"/>
    <property type="project" value="UniProtKB-KW"/>
</dbReference>
<accession>A0A9D4A3B9</accession>
<evidence type="ECO:0000256" key="2">
    <source>
        <dbReference type="ARBA" id="ARBA00022737"/>
    </source>
</evidence>
<dbReference type="InterPro" id="IPR042197">
    <property type="entry name" value="Apaf_helical"/>
</dbReference>
<keyword evidence="2" id="KW-0677">Repeat</keyword>
<reference evidence="6 7" key="1">
    <citation type="journal article" date="2021" name="Plant Biotechnol. J.">
        <title>Multi-omics assisted identification of the key and species-specific regulatory components of drought-tolerant mechanisms in Gossypium stocksii.</title>
        <authorList>
            <person name="Yu D."/>
            <person name="Ke L."/>
            <person name="Zhang D."/>
            <person name="Wu Y."/>
            <person name="Sun Y."/>
            <person name="Mei J."/>
            <person name="Sun J."/>
            <person name="Sun Y."/>
        </authorList>
    </citation>
    <scope>NUCLEOTIDE SEQUENCE [LARGE SCALE GENOMIC DNA]</scope>
    <source>
        <strain evidence="7">cv. E1</strain>
        <tissue evidence="6">Leaf</tissue>
    </source>
</reference>
<dbReference type="GO" id="GO:0043531">
    <property type="term" value="F:ADP binding"/>
    <property type="evidence" value="ECO:0007669"/>
    <property type="project" value="InterPro"/>
</dbReference>
<dbReference type="PRINTS" id="PR00364">
    <property type="entry name" value="DISEASERSIST"/>
</dbReference>
<dbReference type="InterPro" id="IPR003591">
    <property type="entry name" value="Leu-rich_rpt_typical-subtyp"/>
</dbReference>
<dbReference type="SMART" id="SM00255">
    <property type="entry name" value="TIR"/>
    <property type="match status" value="1"/>
</dbReference>
<dbReference type="Gene3D" id="3.40.50.10140">
    <property type="entry name" value="Toll/interleukin-1 receptor homology (TIR) domain"/>
    <property type="match status" value="1"/>
</dbReference>
<dbReference type="Gene3D" id="1.10.8.430">
    <property type="entry name" value="Helical domain of apoptotic protease-activating factors"/>
    <property type="match status" value="2"/>
</dbReference>
<dbReference type="PANTHER" id="PTHR11017:SF559">
    <property type="entry name" value="DISEASE RESISTANCE PROTEIN CHL1"/>
    <property type="match status" value="1"/>
</dbReference>
<evidence type="ECO:0000256" key="4">
    <source>
        <dbReference type="ARBA" id="ARBA00023027"/>
    </source>
</evidence>
<dbReference type="PROSITE" id="PS51450">
    <property type="entry name" value="LRR"/>
    <property type="match status" value="1"/>
</dbReference>
<evidence type="ECO:0000259" key="5">
    <source>
        <dbReference type="PROSITE" id="PS50104"/>
    </source>
</evidence>
<dbReference type="InterPro" id="IPR032675">
    <property type="entry name" value="LRR_dom_sf"/>
</dbReference>
<proteinExistence type="predicted"/>
<dbReference type="GO" id="GO:0051707">
    <property type="term" value="P:response to other organism"/>
    <property type="evidence" value="ECO:0007669"/>
    <property type="project" value="UniProtKB-ARBA"/>
</dbReference>
<dbReference type="EMBL" id="JAIQCV010000007">
    <property type="protein sequence ID" value="KAH1083828.1"/>
    <property type="molecule type" value="Genomic_DNA"/>
</dbReference>
<feature type="domain" description="TIR" evidence="5">
    <location>
        <begin position="589"/>
        <end position="755"/>
    </location>
</feature>